<name>A0A6A5BQA4_NAEFO</name>
<evidence type="ECO:0000256" key="4">
    <source>
        <dbReference type="ARBA" id="ARBA00022679"/>
    </source>
</evidence>
<dbReference type="InterPro" id="IPR029063">
    <property type="entry name" value="SAM-dependent_MTases_sf"/>
</dbReference>
<keyword evidence="2 9" id="KW-0820">tRNA-binding</keyword>
<dbReference type="AlphaFoldDB" id="A0A6A5BQA4"/>
<dbReference type="UniPathway" id="UPA00989"/>
<dbReference type="Pfam" id="PF02390">
    <property type="entry name" value="Methyltransf_4"/>
    <property type="match status" value="1"/>
</dbReference>
<keyword evidence="6 9" id="KW-0819">tRNA processing</keyword>
<dbReference type="EC" id="2.1.1.33" evidence="9"/>
<evidence type="ECO:0000256" key="3">
    <source>
        <dbReference type="ARBA" id="ARBA00022603"/>
    </source>
</evidence>
<dbReference type="PANTHER" id="PTHR23417:SF16">
    <property type="entry name" value="TRNA (GUANINE-N(7)-)-METHYLTRANSFERASE"/>
    <property type="match status" value="1"/>
</dbReference>
<comment type="caution">
    <text evidence="11">The sequence shown here is derived from an EMBL/GenBank/DDBJ whole genome shotgun (WGS) entry which is preliminary data.</text>
</comment>
<dbReference type="GO" id="GO:0000049">
    <property type="term" value="F:tRNA binding"/>
    <property type="evidence" value="ECO:0007669"/>
    <property type="project" value="UniProtKB-UniRule"/>
</dbReference>
<sequence>MKRTNEGDFKHKDEHDLNHHQQESSSSSAMVDEEPTQGSSSEVINTNVQVFPTISYREKKKASSKEQYSRFPVRVRAHCNPLSDEFFDYPKRPSDVNWQEMYPKMKIETEKVQILDVGCAYGGLITSIAPVFPKTYILGVEIRKKVAEFTQQRILALREGKALDETPQDKAKVETGHDFHNVWAIRSNAMKFLPNYFKKGQLKKILFMFPDPHFKKKNHRRRIVSPSLIPEYSYLLEVGGLIYTITDVQELGEWMAKSFEEELVPLGAFERVSQEELDNDPLIPFIMISSEDGQRTSEQHLSKHLAVFRKLK</sequence>
<dbReference type="VEuPathDB" id="AmoebaDB:NfTy_029010"/>
<evidence type="ECO:0000256" key="5">
    <source>
        <dbReference type="ARBA" id="ARBA00022691"/>
    </source>
</evidence>
<dbReference type="OrthoDB" id="47276at2759"/>
<dbReference type="GO" id="GO:0008176">
    <property type="term" value="F:tRNA (guanine(46)-N7)-methyltransferase activity"/>
    <property type="evidence" value="ECO:0007669"/>
    <property type="project" value="UniProtKB-UniRule"/>
</dbReference>
<feature type="binding site" evidence="9">
    <location>
        <position position="118"/>
    </location>
    <ligand>
        <name>S-adenosyl-L-methionine</name>
        <dbReference type="ChEBI" id="CHEBI:59789"/>
    </ligand>
</feature>
<dbReference type="NCBIfam" id="TIGR00091">
    <property type="entry name" value="tRNA (guanosine(46)-N7)-methyltransferase TrmB"/>
    <property type="match status" value="1"/>
</dbReference>
<dbReference type="PROSITE" id="PS51625">
    <property type="entry name" value="SAM_MT_TRMB"/>
    <property type="match status" value="1"/>
</dbReference>
<evidence type="ECO:0000256" key="10">
    <source>
        <dbReference type="SAM" id="MobiDB-lite"/>
    </source>
</evidence>
<dbReference type="PANTHER" id="PTHR23417">
    <property type="entry name" value="3-DEOXY-D-MANNO-OCTULOSONIC-ACID TRANSFERASE/TRNA GUANINE-N 7 - -METHYLTRANSFERASE"/>
    <property type="match status" value="1"/>
</dbReference>
<dbReference type="Proteomes" id="UP000444721">
    <property type="component" value="Unassembled WGS sequence"/>
</dbReference>
<evidence type="ECO:0000256" key="8">
    <source>
        <dbReference type="ARBA" id="ARBA00023242"/>
    </source>
</evidence>
<dbReference type="Gene3D" id="3.40.50.150">
    <property type="entry name" value="Vaccinia Virus protein VP39"/>
    <property type="match status" value="1"/>
</dbReference>
<proteinExistence type="inferred from homology"/>
<keyword evidence="3 9" id="KW-0489">Methyltransferase</keyword>
<keyword evidence="5 9" id="KW-0949">S-adenosyl-L-methionine</keyword>
<comment type="similarity">
    <text evidence="9">Belongs to the class I-like SAM-binding methyltransferase superfamily. TrmB family.</text>
</comment>
<dbReference type="VEuPathDB" id="AmoebaDB:FDP41_013427"/>
<evidence type="ECO:0000256" key="9">
    <source>
        <dbReference type="HAMAP-Rule" id="MF_03055"/>
    </source>
</evidence>
<comment type="catalytic activity">
    <reaction evidence="1 9">
        <text>guanosine(46) in tRNA + S-adenosyl-L-methionine = N(7)-methylguanosine(46) in tRNA + S-adenosyl-L-homocysteine</text>
        <dbReference type="Rhea" id="RHEA:42708"/>
        <dbReference type="Rhea" id="RHEA-COMP:10188"/>
        <dbReference type="Rhea" id="RHEA-COMP:10189"/>
        <dbReference type="ChEBI" id="CHEBI:57856"/>
        <dbReference type="ChEBI" id="CHEBI:59789"/>
        <dbReference type="ChEBI" id="CHEBI:74269"/>
        <dbReference type="ChEBI" id="CHEBI:74480"/>
        <dbReference type="EC" id="2.1.1.33"/>
    </reaction>
</comment>
<feature type="binding site" evidence="9">
    <location>
        <begin position="290"/>
        <end position="292"/>
    </location>
    <ligand>
        <name>S-adenosyl-L-methionine</name>
        <dbReference type="ChEBI" id="CHEBI:59789"/>
    </ligand>
</feature>
<comment type="function">
    <text evidence="9">Catalyzes the formation of N(7)-methylguanine at position 46 (m7G46) in tRNA.</text>
</comment>
<dbReference type="SUPFAM" id="SSF53335">
    <property type="entry name" value="S-adenosyl-L-methionine-dependent methyltransferases"/>
    <property type="match status" value="1"/>
</dbReference>
<dbReference type="GO" id="GO:0043527">
    <property type="term" value="C:tRNA methyltransferase complex"/>
    <property type="evidence" value="ECO:0007669"/>
    <property type="project" value="TreeGrafter"/>
</dbReference>
<evidence type="ECO:0000256" key="7">
    <source>
        <dbReference type="ARBA" id="ARBA00022884"/>
    </source>
</evidence>
<dbReference type="GeneID" id="68120642"/>
<dbReference type="OMA" id="LNVMKFG"/>
<feature type="binding site" evidence="9">
    <location>
        <begin position="188"/>
        <end position="189"/>
    </location>
    <ligand>
        <name>S-adenosyl-L-methionine</name>
        <dbReference type="ChEBI" id="CHEBI:59789"/>
    </ligand>
</feature>
<evidence type="ECO:0000256" key="2">
    <source>
        <dbReference type="ARBA" id="ARBA00022555"/>
    </source>
</evidence>
<feature type="active site" evidence="9">
    <location>
        <position position="211"/>
    </location>
</feature>
<comment type="pathway">
    <text evidence="9">tRNA modification; N(7)-methylguanine-tRNA biosynthesis.</text>
</comment>
<evidence type="ECO:0000313" key="12">
    <source>
        <dbReference type="Proteomes" id="UP000444721"/>
    </source>
</evidence>
<dbReference type="CDD" id="cd02440">
    <property type="entry name" value="AdoMet_MTases"/>
    <property type="match status" value="1"/>
</dbReference>
<dbReference type="EMBL" id="VFQX01000019">
    <property type="protein sequence ID" value="KAF0980213.1"/>
    <property type="molecule type" value="Genomic_DNA"/>
</dbReference>
<feature type="compositionally biased region" description="Basic and acidic residues" evidence="10">
    <location>
        <begin position="1"/>
        <end position="22"/>
    </location>
</feature>
<dbReference type="InterPro" id="IPR025763">
    <property type="entry name" value="Trm8_euk"/>
</dbReference>
<feature type="binding site" evidence="9">
    <location>
        <begin position="141"/>
        <end position="142"/>
    </location>
    <ligand>
        <name>S-adenosyl-L-methionine</name>
        <dbReference type="ChEBI" id="CHEBI:59789"/>
    </ligand>
</feature>
<organism evidence="11 12">
    <name type="scientific">Naegleria fowleri</name>
    <name type="common">Brain eating amoeba</name>
    <dbReference type="NCBI Taxonomy" id="5763"/>
    <lineage>
        <taxon>Eukaryota</taxon>
        <taxon>Discoba</taxon>
        <taxon>Heterolobosea</taxon>
        <taxon>Tetramitia</taxon>
        <taxon>Eutetramitia</taxon>
        <taxon>Vahlkampfiidae</taxon>
        <taxon>Naegleria</taxon>
    </lineage>
</organism>
<keyword evidence="4 9" id="KW-0808">Transferase</keyword>
<dbReference type="VEuPathDB" id="AmoebaDB:NF0079620"/>
<dbReference type="InterPro" id="IPR003358">
    <property type="entry name" value="tRNA_(Gua-N-7)_MeTrfase_Trmb"/>
</dbReference>
<comment type="caution">
    <text evidence="9">Lacks conserved residue(s) required for the propagation of feature annotation.</text>
</comment>
<evidence type="ECO:0000313" key="11">
    <source>
        <dbReference type="EMBL" id="KAF0980213.1"/>
    </source>
</evidence>
<evidence type="ECO:0000256" key="1">
    <source>
        <dbReference type="ARBA" id="ARBA00000142"/>
    </source>
</evidence>
<feature type="region of interest" description="Disordered" evidence="10">
    <location>
        <begin position="1"/>
        <end position="44"/>
    </location>
</feature>
<evidence type="ECO:0000256" key="6">
    <source>
        <dbReference type="ARBA" id="ARBA00022694"/>
    </source>
</evidence>
<keyword evidence="7 9" id="KW-0694">RNA-binding</keyword>
<accession>A0A6A5BQA4</accession>
<keyword evidence="12" id="KW-1185">Reference proteome</keyword>
<reference evidence="11 12" key="1">
    <citation type="journal article" date="2019" name="Sci. Rep.">
        <title>Nanopore sequencing improves the draft genome of the human pathogenic amoeba Naegleria fowleri.</title>
        <authorList>
            <person name="Liechti N."/>
            <person name="Schurch N."/>
            <person name="Bruggmann R."/>
            <person name="Wittwer M."/>
        </authorList>
    </citation>
    <scope>NUCLEOTIDE SEQUENCE [LARGE SCALE GENOMIC DNA]</scope>
    <source>
        <strain evidence="11 12">ATCC 30894</strain>
    </source>
</reference>
<dbReference type="RefSeq" id="XP_044564926.1">
    <property type="nucleotide sequence ID" value="XM_044704056.1"/>
</dbReference>
<protein>
    <recommendedName>
        <fullName evidence="9">tRNA (guanine-N(7)-)-methyltransferase</fullName>
        <ecNumber evidence="9">2.1.1.33</ecNumber>
    </recommendedName>
    <alternativeName>
        <fullName evidence="9">tRNA (guanine(46)-N(7))-methyltransferase</fullName>
    </alternativeName>
    <alternativeName>
        <fullName evidence="9">tRNA(m7G46)-methyltransferase</fullName>
    </alternativeName>
</protein>
<gene>
    <name evidence="11" type="ORF">FDP41_013427</name>
</gene>
<keyword evidence="8 9" id="KW-0539">Nucleus</keyword>
<dbReference type="HAMAP" id="MF_03055">
    <property type="entry name" value="tRNA_methyltr_TrmB_euk"/>
    <property type="match status" value="1"/>
</dbReference>
<comment type="subcellular location">
    <subcellularLocation>
        <location evidence="9">Nucleus</location>
    </subcellularLocation>
</comment>
<dbReference type="GO" id="GO:0005634">
    <property type="term" value="C:nucleus"/>
    <property type="evidence" value="ECO:0007669"/>
    <property type="project" value="UniProtKB-SubCell"/>
</dbReference>